<sequence>LDLPNFSMEVDLYVTPLGSYEIFIGVNWLADHKAKVDCFEKNIRCLDDRLKAAEIQ</sequence>
<evidence type="ECO:0000313" key="3">
    <source>
        <dbReference type="Proteomes" id="UP000824469"/>
    </source>
</evidence>
<dbReference type="InterPro" id="IPR021109">
    <property type="entry name" value="Peptidase_aspartic_dom_sf"/>
</dbReference>
<reference evidence="2 3" key="1">
    <citation type="journal article" date="2021" name="Nat. Plants">
        <title>The Taxus genome provides insights into paclitaxel biosynthesis.</title>
        <authorList>
            <person name="Xiong X."/>
            <person name="Gou J."/>
            <person name="Liao Q."/>
            <person name="Li Y."/>
            <person name="Zhou Q."/>
            <person name="Bi G."/>
            <person name="Li C."/>
            <person name="Du R."/>
            <person name="Wang X."/>
            <person name="Sun T."/>
            <person name="Guo L."/>
            <person name="Liang H."/>
            <person name="Lu P."/>
            <person name="Wu Y."/>
            <person name="Zhang Z."/>
            <person name="Ro D.K."/>
            <person name="Shang Y."/>
            <person name="Huang S."/>
            <person name="Yan J."/>
        </authorList>
    </citation>
    <scope>NUCLEOTIDE SEQUENCE [LARGE SCALE GENOMIC DNA]</scope>
    <source>
        <strain evidence="2">Ta-2019</strain>
    </source>
</reference>
<dbReference type="AlphaFoldDB" id="A0AA38LL04"/>
<dbReference type="Pfam" id="PF08284">
    <property type="entry name" value="RVP_2"/>
    <property type="match status" value="1"/>
</dbReference>
<dbReference type="Proteomes" id="UP000824469">
    <property type="component" value="Unassembled WGS sequence"/>
</dbReference>
<feature type="non-terminal residue" evidence="2">
    <location>
        <position position="1"/>
    </location>
</feature>
<dbReference type="EMBL" id="JAHRHJ020000002">
    <property type="protein sequence ID" value="KAH9324952.1"/>
    <property type="molecule type" value="Genomic_DNA"/>
</dbReference>
<keyword evidence="1" id="KW-0175">Coiled coil</keyword>
<comment type="caution">
    <text evidence="2">The sequence shown here is derived from an EMBL/GenBank/DDBJ whole genome shotgun (WGS) entry which is preliminary data.</text>
</comment>
<organism evidence="2 3">
    <name type="scientific">Taxus chinensis</name>
    <name type="common">Chinese yew</name>
    <name type="synonym">Taxus wallichiana var. chinensis</name>
    <dbReference type="NCBI Taxonomy" id="29808"/>
    <lineage>
        <taxon>Eukaryota</taxon>
        <taxon>Viridiplantae</taxon>
        <taxon>Streptophyta</taxon>
        <taxon>Embryophyta</taxon>
        <taxon>Tracheophyta</taxon>
        <taxon>Spermatophyta</taxon>
        <taxon>Pinopsida</taxon>
        <taxon>Pinidae</taxon>
        <taxon>Conifers II</taxon>
        <taxon>Cupressales</taxon>
        <taxon>Taxaceae</taxon>
        <taxon>Taxus</taxon>
    </lineage>
</organism>
<evidence type="ECO:0000313" key="2">
    <source>
        <dbReference type="EMBL" id="KAH9324952.1"/>
    </source>
</evidence>
<evidence type="ECO:0000256" key="1">
    <source>
        <dbReference type="SAM" id="Coils"/>
    </source>
</evidence>
<gene>
    <name evidence="2" type="ORF">KI387_005130</name>
</gene>
<accession>A0AA38LL04</accession>
<proteinExistence type="predicted"/>
<feature type="non-terminal residue" evidence="2">
    <location>
        <position position="56"/>
    </location>
</feature>
<keyword evidence="3" id="KW-1185">Reference proteome</keyword>
<protein>
    <submittedName>
        <fullName evidence="2">Uncharacterized protein</fullName>
    </submittedName>
</protein>
<dbReference type="Gene3D" id="2.40.70.10">
    <property type="entry name" value="Acid Proteases"/>
    <property type="match status" value="1"/>
</dbReference>
<feature type="coiled-coil region" evidence="1">
    <location>
        <begin position="29"/>
        <end position="56"/>
    </location>
</feature>
<name>A0AA38LL04_TAXCH</name>